<feature type="domain" description="Retrovirus-related Pol polyprotein from transposon TNT 1-94-like beta-barrel" evidence="1">
    <location>
        <begin position="15"/>
        <end position="63"/>
    </location>
</feature>
<dbReference type="EMBL" id="MU150881">
    <property type="protein sequence ID" value="KAF9455225.1"/>
    <property type="molecule type" value="Genomic_DNA"/>
</dbReference>
<name>A0A9P5XT39_9AGAR</name>
<dbReference type="Pfam" id="PF22936">
    <property type="entry name" value="Pol_BBD"/>
    <property type="match status" value="1"/>
</dbReference>
<gene>
    <name evidence="2" type="ORF">BDZ94DRAFT_1145962</name>
</gene>
<feature type="non-terminal residue" evidence="2">
    <location>
        <position position="1"/>
    </location>
</feature>
<proteinExistence type="predicted"/>
<organism evidence="2 3">
    <name type="scientific">Collybia nuda</name>
    <dbReference type="NCBI Taxonomy" id="64659"/>
    <lineage>
        <taxon>Eukaryota</taxon>
        <taxon>Fungi</taxon>
        <taxon>Dikarya</taxon>
        <taxon>Basidiomycota</taxon>
        <taxon>Agaricomycotina</taxon>
        <taxon>Agaricomycetes</taxon>
        <taxon>Agaricomycetidae</taxon>
        <taxon>Agaricales</taxon>
        <taxon>Tricholomatineae</taxon>
        <taxon>Clitocybaceae</taxon>
        <taxon>Collybia</taxon>
    </lineage>
</organism>
<evidence type="ECO:0000313" key="3">
    <source>
        <dbReference type="Proteomes" id="UP000807353"/>
    </source>
</evidence>
<comment type="caution">
    <text evidence="2">The sequence shown here is derived from an EMBL/GenBank/DDBJ whole genome shotgun (WGS) entry which is preliminary data.</text>
</comment>
<evidence type="ECO:0000313" key="2">
    <source>
        <dbReference type="EMBL" id="KAF9455225.1"/>
    </source>
</evidence>
<reference evidence="2" key="1">
    <citation type="submission" date="2020-11" db="EMBL/GenBank/DDBJ databases">
        <authorList>
            <consortium name="DOE Joint Genome Institute"/>
            <person name="Ahrendt S."/>
            <person name="Riley R."/>
            <person name="Andreopoulos W."/>
            <person name="Labutti K."/>
            <person name="Pangilinan J."/>
            <person name="Ruiz-Duenas F.J."/>
            <person name="Barrasa J.M."/>
            <person name="Sanchez-Garcia M."/>
            <person name="Camarero S."/>
            <person name="Miyauchi S."/>
            <person name="Serrano A."/>
            <person name="Linde D."/>
            <person name="Babiker R."/>
            <person name="Drula E."/>
            <person name="Ayuso-Fernandez I."/>
            <person name="Pacheco R."/>
            <person name="Padilla G."/>
            <person name="Ferreira P."/>
            <person name="Barriuso J."/>
            <person name="Kellner H."/>
            <person name="Castanera R."/>
            <person name="Alfaro M."/>
            <person name="Ramirez L."/>
            <person name="Pisabarro A.G."/>
            <person name="Kuo A."/>
            <person name="Tritt A."/>
            <person name="Lipzen A."/>
            <person name="He G."/>
            <person name="Yan M."/>
            <person name="Ng V."/>
            <person name="Cullen D."/>
            <person name="Martin F."/>
            <person name="Rosso M.-N."/>
            <person name="Henrissat B."/>
            <person name="Hibbett D."/>
            <person name="Martinez A.T."/>
            <person name="Grigoriev I.V."/>
        </authorList>
    </citation>
    <scope>NUCLEOTIDE SEQUENCE</scope>
    <source>
        <strain evidence="2">CBS 247.69</strain>
    </source>
</reference>
<dbReference type="InterPro" id="IPR054722">
    <property type="entry name" value="PolX-like_BBD"/>
</dbReference>
<dbReference type="OrthoDB" id="2596766at2759"/>
<sequence>FDSPLVVHGFGTSLLTQAIGKGKIIINSSYGGVNRRFSMSNALYIPTARCNLISGSRLDRKGVDTRTGKGKITYFNGS</sequence>
<dbReference type="AlphaFoldDB" id="A0A9P5XT39"/>
<protein>
    <recommendedName>
        <fullName evidence="1">Retrovirus-related Pol polyprotein from transposon TNT 1-94-like beta-barrel domain-containing protein</fullName>
    </recommendedName>
</protein>
<evidence type="ECO:0000259" key="1">
    <source>
        <dbReference type="Pfam" id="PF22936"/>
    </source>
</evidence>
<dbReference type="Proteomes" id="UP000807353">
    <property type="component" value="Unassembled WGS sequence"/>
</dbReference>
<keyword evidence="3" id="KW-1185">Reference proteome</keyword>
<feature type="non-terminal residue" evidence="2">
    <location>
        <position position="78"/>
    </location>
</feature>
<accession>A0A9P5XT39</accession>